<organism evidence="2 3">
    <name type="scientific">Daucus carota subsp. sativus</name>
    <name type="common">Carrot</name>
    <dbReference type="NCBI Taxonomy" id="79200"/>
    <lineage>
        <taxon>Eukaryota</taxon>
        <taxon>Viridiplantae</taxon>
        <taxon>Streptophyta</taxon>
        <taxon>Embryophyta</taxon>
        <taxon>Tracheophyta</taxon>
        <taxon>Spermatophyta</taxon>
        <taxon>Magnoliopsida</taxon>
        <taxon>eudicotyledons</taxon>
        <taxon>Gunneridae</taxon>
        <taxon>Pentapetalae</taxon>
        <taxon>asterids</taxon>
        <taxon>campanulids</taxon>
        <taxon>Apiales</taxon>
        <taxon>Apiaceae</taxon>
        <taxon>Apioideae</taxon>
        <taxon>Scandiceae</taxon>
        <taxon>Daucinae</taxon>
        <taxon>Daucus</taxon>
        <taxon>Daucus sect. Daucus</taxon>
    </lineage>
</organism>
<gene>
    <name evidence="2" type="ORF">DCAR_0933412</name>
</gene>
<dbReference type="EMBL" id="CP093351">
    <property type="protein sequence ID" value="WOH13899.1"/>
    <property type="molecule type" value="Genomic_DNA"/>
</dbReference>
<evidence type="ECO:0000313" key="2">
    <source>
        <dbReference type="EMBL" id="WOH13899.1"/>
    </source>
</evidence>
<feature type="compositionally biased region" description="Basic and acidic residues" evidence="1">
    <location>
        <begin position="13"/>
        <end position="27"/>
    </location>
</feature>
<accession>A0A175YDD9</accession>
<reference evidence="2" key="1">
    <citation type="journal article" date="2016" name="Nat. Genet.">
        <title>A high-quality carrot genome assembly provides new insights into carotenoid accumulation and asterid genome evolution.</title>
        <authorList>
            <person name="Iorizzo M."/>
            <person name="Ellison S."/>
            <person name="Senalik D."/>
            <person name="Zeng P."/>
            <person name="Satapoomin P."/>
            <person name="Huang J."/>
            <person name="Bowman M."/>
            <person name="Iovene M."/>
            <person name="Sanseverino W."/>
            <person name="Cavagnaro P."/>
            <person name="Yildiz M."/>
            <person name="Macko-Podgorni A."/>
            <person name="Moranska E."/>
            <person name="Grzebelus E."/>
            <person name="Grzebelus D."/>
            <person name="Ashrafi H."/>
            <person name="Zheng Z."/>
            <person name="Cheng S."/>
            <person name="Spooner D."/>
            <person name="Van Deynze A."/>
            <person name="Simon P."/>
        </authorList>
    </citation>
    <scope>NUCLEOTIDE SEQUENCE</scope>
    <source>
        <tissue evidence="2">Leaf</tissue>
    </source>
</reference>
<evidence type="ECO:0000313" key="3">
    <source>
        <dbReference type="Proteomes" id="UP000077755"/>
    </source>
</evidence>
<feature type="region of interest" description="Disordered" evidence="1">
    <location>
        <begin position="1"/>
        <end position="27"/>
    </location>
</feature>
<keyword evidence="3" id="KW-1185">Reference proteome</keyword>
<evidence type="ECO:0000256" key="1">
    <source>
        <dbReference type="SAM" id="MobiDB-lite"/>
    </source>
</evidence>
<sequence>MENTPSPSTMVSPHKDKPHILDLNKDDGDEYSKFIKSIIDEFESLKESGKLCGTQKSGTLQISIPKSKIDDNAECKDDKGGDR</sequence>
<dbReference type="Gramene" id="KZM81457">
    <property type="protein sequence ID" value="KZM81457"/>
    <property type="gene ID" value="DCAR_029070"/>
</dbReference>
<dbReference type="Proteomes" id="UP000077755">
    <property type="component" value="Chromosome 9"/>
</dbReference>
<feature type="compositionally biased region" description="Polar residues" evidence="1">
    <location>
        <begin position="1"/>
        <end position="11"/>
    </location>
</feature>
<reference evidence="2" key="2">
    <citation type="submission" date="2022-03" db="EMBL/GenBank/DDBJ databases">
        <title>Draft title - Genomic analysis of global carrot germplasm unveils the trajectory of domestication and the origin of high carotenoid orange carrot.</title>
        <authorList>
            <person name="Iorizzo M."/>
            <person name="Ellison S."/>
            <person name="Senalik D."/>
            <person name="Macko-Podgorni A."/>
            <person name="Grzebelus D."/>
            <person name="Bostan H."/>
            <person name="Rolling W."/>
            <person name="Curaba J."/>
            <person name="Simon P."/>
        </authorList>
    </citation>
    <scope>NUCLEOTIDE SEQUENCE</scope>
    <source>
        <tissue evidence="2">Leaf</tissue>
    </source>
</reference>
<proteinExistence type="predicted"/>
<name>A0A175YDD9_DAUCS</name>
<dbReference type="AlphaFoldDB" id="A0A175YDD9"/>
<protein>
    <submittedName>
        <fullName evidence="2">Uncharacterized protein</fullName>
    </submittedName>
</protein>